<dbReference type="PANTHER" id="PTHR46534">
    <property type="entry name" value="IGGFC_BINDING DOMAIN-CONTAINING PROTEIN"/>
    <property type="match status" value="1"/>
</dbReference>
<protein>
    <recommendedName>
        <fullName evidence="1">IgGFc-binding protein N-terminal domain-containing protein</fullName>
    </recommendedName>
</protein>
<keyword evidence="3" id="KW-1185">Reference proteome</keyword>
<dbReference type="InterPro" id="IPR035234">
    <property type="entry name" value="IgGFc-bd_N"/>
</dbReference>
<proteinExistence type="predicted"/>
<name>A0A8S3TFQ2_MYTED</name>
<dbReference type="OrthoDB" id="6142386at2759"/>
<feature type="domain" description="IgGFc-binding protein N-terminal" evidence="1">
    <location>
        <begin position="50"/>
        <end position="186"/>
    </location>
</feature>
<evidence type="ECO:0000259" key="1">
    <source>
        <dbReference type="Pfam" id="PF17517"/>
    </source>
</evidence>
<dbReference type="AlphaFoldDB" id="A0A8S3TFQ2"/>
<organism evidence="2 3">
    <name type="scientific">Mytilus edulis</name>
    <name type="common">Blue mussel</name>
    <dbReference type="NCBI Taxonomy" id="6550"/>
    <lineage>
        <taxon>Eukaryota</taxon>
        <taxon>Metazoa</taxon>
        <taxon>Spiralia</taxon>
        <taxon>Lophotrochozoa</taxon>
        <taxon>Mollusca</taxon>
        <taxon>Bivalvia</taxon>
        <taxon>Autobranchia</taxon>
        <taxon>Pteriomorphia</taxon>
        <taxon>Mytilida</taxon>
        <taxon>Mytiloidea</taxon>
        <taxon>Mytilidae</taxon>
        <taxon>Mytilinae</taxon>
        <taxon>Mytilus</taxon>
    </lineage>
</organism>
<reference evidence="2" key="1">
    <citation type="submission" date="2021-03" db="EMBL/GenBank/DDBJ databases">
        <authorList>
            <person name="Bekaert M."/>
        </authorList>
    </citation>
    <scope>NUCLEOTIDE SEQUENCE</scope>
</reference>
<dbReference type="Proteomes" id="UP000683360">
    <property type="component" value="Unassembled WGS sequence"/>
</dbReference>
<comment type="caution">
    <text evidence="2">The sequence shown here is derived from an EMBL/GenBank/DDBJ whole genome shotgun (WGS) entry which is preliminary data.</text>
</comment>
<evidence type="ECO:0000313" key="3">
    <source>
        <dbReference type="Proteomes" id="UP000683360"/>
    </source>
</evidence>
<dbReference type="Pfam" id="PF17517">
    <property type="entry name" value="IgGFc_binding"/>
    <property type="match status" value="1"/>
</dbReference>
<accession>A0A8S3TFQ2</accession>
<gene>
    <name evidence="2" type="ORF">MEDL_40962</name>
</gene>
<evidence type="ECO:0000313" key="2">
    <source>
        <dbReference type="EMBL" id="CAG2228002.1"/>
    </source>
</evidence>
<dbReference type="PANTHER" id="PTHR46534:SF1">
    <property type="entry name" value="IGGFC-BINDING PROTEIN N-TERMINAL DOMAIN-CONTAINING PROTEIN"/>
    <property type="match status" value="1"/>
</dbReference>
<sequence length="203" mass="22891">MSITKEKNEIILKQEAFLKDGIENKGIHITSTVPIAVYGFHSSRDTCDGYAAIPIRYISTKYIIASFTVWQHRSLSKSLIVIVSLGGNTKVQVQLKMKQGTVTFSGRKFKHGEIINVEMSAFQTLQLSHNYDLSGSLISSSKPIGVVSGNKCNSITHYRCNHFIEMILPVDQLDNEFIIPIIQTRQKVPSDCYLQEQFILMFT</sequence>
<dbReference type="EMBL" id="CAJPWZ010001984">
    <property type="protein sequence ID" value="CAG2228002.1"/>
    <property type="molecule type" value="Genomic_DNA"/>
</dbReference>